<name>A0A060T0R2_BLAAD</name>
<dbReference type="GO" id="GO:0034045">
    <property type="term" value="C:phagophore assembly site membrane"/>
    <property type="evidence" value="ECO:0007669"/>
    <property type="project" value="TreeGrafter"/>
</dbReference>
<reference evidence="15" key="2">
    <citation type="submission" date="2014-06" db="EMBL/GenBank/DDBJ databases">
        <title>The complete genome of Blastobotrys (Arxula) adeninivorans LS3 - a yeast of biotechnological interest.</title>
        <authorList>
            <person name="Kunze G."/>
            <person name="Gaillardin C."/>
            <person name="Czernicka M."/>
            <person name="Durrens P."/>
            <person name="Martin T."/>
            <person name="Boer E."/>
            <person name="Gabaldon T."/>
            <person name="Cruz J."/>
            <person name="Talla E."/>
            <person name="Marck C."/>
            <person name="Goffeau A."/>
            <person name="Barbe V."/>
            <person name="Baret P."/>
            <person name="Baronian K."/>
            <person name="Beier S."/>
            <person name="Bleykasten C."/>
            <person name="Bode R."/>
            <person name="Casaregola S."/>
            <person name="Despons L."/>
            <person name="Fairhead C."/>
            <person name="Giersberg M."/>
            <person name="Gierski P."/>
            <person name="Hahnel U."/>
            <person name="Hartmann A."/>
            <person name="Jankowska D."/>
            <person name="Jubin C."/>
            <person name="Jung P."/>
            <person name="Lafontaine I."/>
            <person name="Leh-Louis V."/>
            <person name="Lemaire M."/>
            <person name="Marcet-Houben M."/>
            <person name="Mascher M."/>
            <person name="Morel G."/>
            <person name="Richard G.-F."/>
            <person name="Riechen J."/>
            <person name="Sacerdot C."/>
            <person name="Sarkar A."/>
            <person name="Savel G."/>
            <person name="Schacherer J."/>
            <person name="Sherman D."/>
            <person name="Straub M.-L."/>
            <person name="Stein N."/>
            <person name="Thierry A."/>
            <person name="Trautwein-Schult A."/>
            <person name="Westhof E."/>
            <person name="Worch S."/>
            <person name="Dujon B."/>
            <person name="Souciet J.-L."/>
            <person name="Wincker P."/>
            <person name="Scholz U."/>
            <person name="Neuveglise N."/>
        </authorList>
    </citation>
    <scope>NUCLEOTIDE SEQUENCE</scope>
    <source>
        <strain evidence="15">LS3</strain>
    </source>
</reference>
<dbReference type="GO" id="GO:0042594">
    <property type="term" value="P:response to starvation"/>
    <property type="evidence" value="ECO:0007669"/>
    <property type="project" value="TreeGrafter"/>
</dbReference>
<dbReference type="GO" id="GO:0015031">
    <property type="term" value="P:protein transport"/>
    <property type="evidence" value="ECO:0007669"/>
    <property type="project" value="UniProtKB-KW"/>
</dbReference>
<feature type="region of interest" description="Disordered" evidence="13">
    <location>
        <begin position="418"/>
        <end position="443"/>
    </location>
</feature>
<dbReference type="InterPro" id="IPR000719">
    <property type="entry name" value="Prot_kinase_dom"/>
</dbReference>
<evidence type="ECO:0000256" key="1">
    <source>
        <dbReference type="ARBA" id="ARBA00012513"/>
    </source>
</evidence>
<dbReference type="Pfam" id="PF21127">
    <property type="entry name" value="ATG1-like_MIT2"/>
    <property type="match status" value="1"/>
</dbReference>
<keyword evidence="10" id="KW-0072">Autophagy</keyword>
<accession>A0A060T0R2</accession>
<dbReference type="FunFam" id="1.10.510.10:FF:000817">
    <property type="entry name" value="Serine/threonine-protein kinase ATG1"/>
    <property type="match status" value="1"/>
</dbReference>
<dbReference type="EMBL" id="HG937693">
    <property type="protein sequence ID" value="CDP34548.1"/>
    <property type="molecule type" value="Genomic_DNA"/>
</dbReference>
<evidence type="ECO:0000256" key="8">
    <source>
        <dbReference type="ARBA" id="ARBA00022840"/>
    </source>
</evidence>
<dbReference type="Pfam" id="PF12063">
    <property type="entry name" value="ATG1-like_MIT1"/>
    <property type="match status" value="1"/>
</dbReference>
<dbReference type="InterPro" id="IPR048941">
    <property type="entry name" value="ATG1-like_MIT2"/>
</dbReference>
<feature type="compositionally biased region" description="Polar residues" evidence="13">
    <location>
        <begin position="331"/>
        <end position="343"/>
    </location>
</feature>
<dbReference type="PROSITE" id="PS00107">
    <property type="entry name" value="PROTEIN_KINASE_ATP"/>
    <property type="match status" value="1"/>
</dbReference>
<dbReference type="GO" id="GO:0004674">
    <property type="term" value="F:protein serine/threonine kinase activity"/>
    <property type="evidence" value="ECO:0007669"/>
    <property type="project" value="UniProtKB-EC"/>
</dbReference>
<dbReference type="PhylomeDB" id="A0A060T0R2"/>
<feature type="compositionally biased region" description="Polar residues" evidence="13">
    <location>
        <begin position="361"/>
        <end position="375"/>
    </location>
</feature>
<dbReference type="InterPro" id="IPR022708">
    <property type="entry name" value="Atg1-like_tMIT"/>
</dbReference>
<dbReference type="AlphaFoldDB" id="A0A060T0R2"/>
<keyword evidence="6 12" id="KW-0547">Nucleotide-binding</keyword>
<dbReference type="Pfam" id="PF00069">
    <property type="entry name" value="Pkinase"/>
    <property type="match status" value="1"/>
</dbReference>
<sequence length="707" mass="78482">MDLKIGAEIGRGSFATVYKGEYKGSAVAVKSVLRAKLNKKLLENLESEISILKDMNKHPHIVALLDYQQTKSHFHLIMEYCSLGDLSYFIHKRKDISNCLPLVASLFQRYPSPHSGLHEELARHFLQQLSSALAFLRSKNLVHRDIKPQNLLLCPPAKSKEQALEYGYTAGLWELPVLKLADFGFARILPSTSLAETLCGSPLYMAPEILRYEKYGAKADLWSVGAVLYEMIVGKPPFKAANHVELLSRIEKTNDHVTFPEIVVAHTSADIRQLVKGLLKKSPTQRISYAEFFDSPVVRNSVSDNNNDTPLDRSKLDDKLFISEYVRFPDNSGTNSVSPTTSSVHDRNRATVTTTVPSPPDSNSESSGNGSHTRQTTTSESGGSGGGGSTRRLNQEDDYVVVEKRTVQVNALADEFAHSPTNAMTRRRTSSPSRRNSVAYGSSPTSALAKALNMASARLFKVRLDPFGGGIRNPLPSPAPQQSLIPAGIDADEKKLIKELDLLATKAKVINLFAEVKFSQVLPDDDNIDLSPDTFLLVSEEALVLYLKVLSLYAKAMDRAAQWWSANEERGACPRLNDTVQWIRDRFNECLEKAEYCQSLNERYASSRQIQSSSSSSPISAEKLIFDRALEMSRAAAVCELDEKDLEGCEVSYGTAVWMLEALLESPVDDTDPLDMEDRKLVEKFITSIGDRLNGLRQKIEKTKESV</sequence>
<dbReference type="InterPro" id="IPR011009">
    <property type="entry name" value="Kinase-like_dom_sf"/>
</dbReference>
<dbReference type="GO" id="GO:0010506">
    <property type="term" value="P:regulation of autophagy"/>
    <property type="evidence" value="ECO:0007669"/>
    <property type="project" value="InterPro"/>
</dbReference>
<dbReference type="GO" id="GO:0000422">
    <property type="term" value="P:autophagy of mitochondrion"/>
    <property type="evidence" value="ECO:0007669"/>
    <property type="project" value="TreeGrafter"/>
</dbReference>
<reference evidence="15" key="1">
    <citation type="submission" date="2014-02" db="EMBL/GenBank/DDBJ databases">
        <authorList>
            <person name="Genoscope - CEA"/>
        </authorList>
    </citation>
    <scope>NUCLEOTIDE SEQUENCE</scope>
    <source>
        <strain evidence="15">LS3</strain>
    </source>
</reference>
<dbReference type="PANTHER" id="PTHR24348:SF22">
    <property type="entry name" value="NON-SPECIFIC SERINE_THREONINE PROTEIN KINASE"/>
    <property type="match status" value="1"/>
</dbReference>
<evidence type="ECO:0000256" key="7">
    <source>
        <dbReference type="ARBA" id="ARBA00022777"/>
    </source>
</evidence>
<evidence type="ECO:0000256" key="9">
    <source>
        <dbReference type="ARBA" id="ARBA00022927"/>
    </source>
</evidence>
<evidence type="ECO:0000256" key="10">
    <source>
        <dbReference type="ARBA" id="ARBA00023006"/>
    </source>
</evidence>
<keyword evidence="8 12" id="KW-0067">ATP-binding</keyword>
<dbReference type="Gene3D" id="1.10.510.10">
    <property type="entry name" value="Transferase(Phosphotransferase) domain 1"/>
    <property type="match status" value="1"/>
</dbReference>
<feature type="domain" description="Protein kinase" evidence="14">
    <location>
        <begin position="3"/>
        <end position="298"/>
    </location>
</feature>
<dbReference type="Gene3D" id="3.30.200.20">
    <property type="entry name" value="Phosphorylase Kinase, domain 1"/>
    <property type="match status" value="1"/>
</dbReference>
<feature type="binding site" evidence="12">
    <location>
        <position position="30"/>
    </location>
    <ligand>
        <name>ATP</name>
        <dbReference type="ChEBI" id="CHEBI:30616"/>
    </ligand>
</feature>
<gene>
    <name evidence="15" type="ORF">GNLVRS02_ARAD1C15004g</name>
</gene>
<protein>
    <recommendedName>
        <fullName evidence="2">Serine/threonine-protein kinase ATG1</fullName>
        <ecNumber evidence="1">2.7.11.1</ecNumber>
    </recommendedName>
    <alternativeName>
        <fullName evidence="11">Autophagy-related protein 1</fullName>
    </alternativeName>
    <alternativeName>
        <fullName evidence="3">Serine/threonine-protein kinase atg1</fullName>
    </alternativeName>
</protein>
<evidence type="ECO:0000256" key="4">
    <source>
        <dbReference type="ARBA" id="ARBA00022448"/>
    </source>
</evidence>
<evidence type="ECO:0000256" key="2">
    <source>
        <dbReference type="ARBA" id="ARBA00018572"/>
    </source>
</evidence>
<dbReference type="PROSITE" id="PS50011">
    <property type="entry name" value="PROTEIN_KINASE_DOM"/>
    <property type="match status" value="1"/>
</dbReference>
<keyword evidence="5" id="KW-0808">Transferase</keyword>
<evidence type="ECO:0000256" key="5">
    <source>
        <dbReference type="ARBA" id="ARBA00022679"/>
    </source>
</evidence>
<dbReference type="EC" id="2.7.11.1" evidence="1"/>
<dbReference type="InterPro" id="IPR045269">
    <property type="entry name" value="Atg1-like"/>
</dbReference>
<dbReference type="CDD" id="cd14009">
    <property type="entry name" value="STKc_ATG1_ULK_like"/>
    <property type="match status" value="1"/>
</dbReference>
<keyword evidence="7" id="KW-0418">Kinase</keyword>
<feature type="region of interest" description="Disordered" evidence="13">
    <location>
        <begin position="331"/>
        <end position="396"/>
    </location>
</feature>
<dbReference type="GO" id="GO:0005524">
    <property type="term" value="F:ATP binding"/>
    <property type="evidence" value="ECO:0007669"/>
    <property type="project" value="UniProtKB-UniRule"/>
</dbReference>
<evidence type="ECO:0000256" key="13">
    <source>
        <dbReference type="SAM" id="MobiDB-lite"/>
    </source>
</evidence>
<proteinExistence type="predicted"/>
<evidence type="ECO:0000313" key="15">
    <source>
        <dbReference type="EMBL" id="CDP34548.1"/>
    </source>
</evidence>
<dbReference type="GO" id="GO:0061709">
    <property type="term" value="P:reticulophagy"/>
    <property type="evidence" value="ECO:0007669"/>
    <property type="project" value="TreeGrafter"/>
</dbReference>
<evidence type="ECO:0000256" key="12">
    <source>
        <dbReference type="PROSITE-ProRule" id="PRU10141"/>
    </source>
</evidence>
<dbReference type="GO" id="GO:0034727">
    <property type="term" value="P:piecemeal microautophagy of the nucleus"/>
    <property type="evidence" value="ECO:0007669"/>
    <property type="project" value="TreeGrafter"/>
</dbReference>
<evidence type="ECO:0000256" key="6">
    <source>
        <dbReference type="ARBA" id="ARBA00022741"/>
    </source>
</evidence>
<dbReference type="GO" id="GO:0000045">
    <property type="term" value="P:autophagosome assembly"/>
    <property type="evidence" value="ECO:0007669"/>
    <property type="project" value="TreeGrafter"/>
</dbReference>
<evidence type="ECO:0000256" key="3">
    <source>
        <dbReference type="ARBA" id="ARBA00019599"/>
    </source>
</evidence>
<evidence type="ECO:0000259" key="14">
    <source>
        <dbReference type="PROSITE" id="PS50011"/>
    </source>
</evidence>
<dbReference type="PANTHER" id="PTHR24348">
    <property type="entry name" value="SERINE/THREONINE-PROTEIN KINASE UNC-51-RELATED"/>
    <property type="match status" value="1"/>
</dbReference>
<dbReference type="PROSITE" id="PS00108">
    <property type="entry name" value="PROTEIN_KINASE_ST"/>
    <property type="match status" value="1"/>
</dbReference>
<evidence type="ECO:0000256" key="11">
    <source>
        <dbReference type="ARBA" id="ARBA00030237"/>
    </source>
</evidence>
<dbReference type="GO" id="GO:0005829">
    <property type="term" value="C:cytosol"/>
    <property type="evidence" value="ECO:0007669"/>
    <property type="project" value="TreeGrafter"/>
</dbReference>
<dbReference type="InterPro" id="IPR017441">
    <property type="entry name" value="Protein_kinase_ATP_BS"/>
</dbReference>
<dbReference type="SMART" id="SM00220">
    <property type="entry name" value="S_TKc"/>
    <property type="match status" value="1"/>
</dbReference>
<dbReference type="InterPro" id="IPR008271">
    <property type="entry name" value="Ser/Thr_kinase_AS"/>
</dbReference>
<keyword evidence="4" id="KW-0813">Transport</keyword>
<dbReference type="SUPFAM" id="SSF56112">
    <property type="entry name" value="Protein kinase-like (PK-like)"/>
    <property type="match status" value="1"/>
</dbReference>
<dbReference type="GO" id="GO:0005776">
    <property type="term" value="C:autophagosome"/>
    <property type="evidence" value="ECO:0007669"/>
    <property type="project" value="TreeGrafter"/>
</dbReference>
<organism evidence="15">
    <name type="scientific">Blastobotrys adeninivorans</name>
    <name type="common">Yeast</name>
    <name type="synonym">Arxula adeninivorans</name>
    <dbReference type="NCBI Taxonomy" id="409370"/>
    <lineage>
        <taxon>Eukaryota</taxon>
        <taxon>Fungi</taxon>
        <taxon>Dikarya</taxon>
        <taxon>Ascomycota</taxon>
        <taxon>Saccharomycotina</taxon>
        <taxon>Dipodascomycetes</taxon>
        <taxon>Dipodascales</taxon>
        <taxon>Trichomonascaceae</taxon>
        <taxon>Blastobotrys</taxon>
    </lineage>
</organism>
<keyword evidence="9" id="KW-0653">Protein transport</keyword>